<evidence type="ECO:0000256" key="1">
    <source>
        <dbReference type="SAM" id="SignalP"/>
    </source>
</evidence>
<dbReference type="Proteomes" id="UP000499080">
    <property type="component" value="Unassembled WGS sequence"/>
</dbReference>
<feature type="signal peptide" evidence="1">
    <location>
        <begin position="1"/>
        <end position="22"/>
    </location>
</feature>
<accession>A0A4Y2V613</accession>
<dbReference type="EMBL" id="BGPR01044047">
    <property type="protein sequence ID" value="GBO20733.1"/>
    <property type="molecule type" value="Genomic_DNA"/>
</dbReference>
<name>A0A4Y2V613_ARAVE</name>
<reference evidence="2 3" key="1">
    <citation type="journal article" date="2019" name="Sci. Rep.">
        <title>Orb-weaving spider Araneus ventricosus genome elucidates the spidroin gene catalogue.</title>
        <authorList>
            <person name="Kono N."/>
            <person name="Nakamura H."/>
            <person name="Ohtoshi R."/>
            <person name="Moran D.A.P."/>
            <person name="Shinohara A."/>
            <person name="Yoshida Y."/>
            <person name="Fujiwara M."/>
            <person name="Mori M."/>
            <person name="Tomita M."/>
            <person name="Arakawa K."/>
        </authorList>
    </citation>
    <scope>NUCLEOTIDE SEQUENCE [LARGE SCALE GENOMIC DNA]</scope>
</reference>
<protein>
    <submittedName>
        <fullName evidence="2">Uncharacterized protein</fullName>
    </submittedName>
</protein>
<evidence type="ECO:0000313" key="2">
    <source>
        <dbReference type="EMBL" id="GBO20733.1"/>
    </source>
</evidence>
<sequence>MSATGLTWVMQMAFILPQNLEAFYCPATATVYPVLNLWEERFENIDDPALLLEAAQTYQVFPTSGEEFENITTGRVSAIQNPATVCPIPLVPWV</sequence>
<evidence type="ECO:0000313" key="3">
    <source>
        <dbReference type="Proteomes" id="UP000499080"/>
    </source>
</evidence>
<feature type="chain" id="PRO_5021414545" evidence="1">
    <location>
        <begin position="23"/>
        <end position="94"/>
    </location>
</feature>
<proteinExistence type="predicted"/>
<dbReference type="AlphaFoldDB" id="A0A4Y2V613"/>
<comment type="caution">
    <text evidence="2">The sequence shown here is derived from an EMBL/GenBank/DDBJ whole genome shotgun (WGS) entry which is preliminary data.</text>
</comment>
<gene>
    <name evidence="2" type="ORF">AVEN_177187_1</name>
</gene>
<keyword evidence="1" id="KW-0732">Signal</keyword>
<keyword evidence="3" id="KW-1185">Reference proteome</keyword>
<organism evidence="2 3">
    <name type="scientific">Araneus ventricosus</name>
    <name type="common">Orbweaver spider</name>
    <name type="synonym">Epeira ventricosa</name>
    <dbReference type="NCBI Taxonomy" id="182803"/>
    <lineage>
        <taxon>Eukaryota</taxon>
        <taxon>Metazoa</taxon>
        <taxon>Ecdysozoa</taxon>
        <taxon>Arthropoda</taxon>
        <taxon>Chelicerata</taxon>
        <taxon>Arachnida</taxon>
        <taxon>Araneae</taxon>
        <taxon>Araneomorphae</taxon>
        <taxon>Entelegynae</taxon>
        <taxon>Araneoidea</taxon>
        <taxon>Araneidae</taxon>
        <taxon>Araneus</taxon>
    </lineage>
</organism>